<organism evidence="1 2">
    <name type="scientific">Candidatus Wallbacteria bacterium HGW-Wallbacteria-1</name>
    <dbReference type="NCBI Taxonomy" id="2013854"/>
    <lineage>
        <taxon>Bacteria</taxon>
        <taxon>Candidatus Walliibacteriota</taxon>
    </lineage>
</organism>
<gene>
    <name evidence="1" type="ORF">CVV64_20075</name>
</gene>
<dbReference type="Proteomes" id="UP000233256">
    <property type="component" value="Unassembled WGS sequence"/>
</dbReference>
<sequence>MSFTRLSVSRIDTARNLILKASLLTLSCLIFFTFADVSFAAGNASQETMPARTASKLMFGARGFAITTIDKAPEMVDISVCDTLTAPMSKTGKVTGDPSTPMAREGRLNINGKAYSLLIEKMENGELKAKIMKKGSKKVSKNDNDLEAAIKPKNLMIGTISIKWYKDPSGGDGTGELMATGTMKIKGGDQEIDSSDRNCKLMLRGPMDNPNAGNPGESAVMDDLMDSYSKGGDLTSHFEALDTMQNIMNGARSDSSRVADTLLNNEN</sequence>
<dbReference type="EMBL" id="PGXC01000062">
    <property type="protein sequence ID" value="PKK88150.1"/>
    <property type="molecule type" value="Genomic_DNA"/>
</dbReference>
<evidence type="ECO:0000313" key="2">
    <source>
        <dbReference type="Proteomes" id="UP000233256"/>
    </source>
</evidence>
<accession>A0A2N1PIK6</accession>
<reference evidence="1 2" key="1">
    <citation type="journal article" date="2017" name="ISME J.">
        <title>Potential for microbial H2 and metal transformations associated with novel bacteria and archaea in deep terrestrial subsurface sediments.</title>
        <authorList>
            <person name="Hernsdorf A.W."/>
            <person name="Amano Y."/>
            <person name="Miyakawa K."/>
            <person name="Ise K."/>
            <person name="Suzuki Y."/>
            <person name="Anantharaman K."/>
            <person name="Probst A."/>
            <person name="Burstein D."/>
            <person name="Thomas B.C."/>
            <person name="Banfield J.F."/>
        </authorList>
    </citation>
    <scope>NUCLEOTIDE SEQUENCE [LARGE SCALE GENOMIC DNA]</scope>
    <source>
        <strain evidence="1">HGW-Wallbacteria-1</strain>
    </source>
</reference>
<evidence type="ECO:0000313" key="1">
    <source>
        <dbReference type="EMBL" id="PKK88150.1"/>
    </source>
</evidence>
<dbReference type="AlphaFoldDB" id="A0A2N1PIK6"/>
<proteinExistence type="predicted"/>
<name>A0A2N1PIK6_9BACT</name>
<protein>
    <submittedName>
        <fullName evidence="1">Uncharacterized protein</fullName>
    </submittedName>
</protein>
<comment type="caution">
    <text evidence="1">The sequence shown here is derived from an EMBL/GenBank/DDBJ whole genome shotgun (WGS) entry which is preliminary data.</text>
</comment>